<proteinExistence type="predicted"/>
<dbReference type="EMBL" id="JAPCWZ010000001">
    <property type="protein sequence ID" value="KAK8879924.1"/>
    <property type="molecule type" value="Genomic_DNA"/>
</dbReference>
<name>A0ABR2JMH8_9PEZI</name>
<dbReference type="Proteomes" id="UP001390339">
    <property type="component" value="Unassembled WGS sequence"/>
</dbReference>
<evidence type="ECO:0000256" key="1">
    <source>
        <dbReference type="SAM" id="MobiDB-lite"/>
    </source>
</evidence>
<organism evidence="2 3">
    <name type="scientific">Apiospora arundinis</name>
    <dbReference type="NCBI Taxonomy" id="335852"/>
    <lineage>
        <taxon>Eukaryota</taxon>
        <taxon>Fungi</taxon>
        <taxon>Dikarya</taxon>
        <taxon>Ascomycota</taxon>
        <taxon>Pezizomycotina</taxon>
        <taxon>Sordariomycetes</taxon>
        <taxon>Xylariomycetidae</taxon>
        <taxon>Amphisphaeriales</taxon>
        <taxon>Apiosporaceae</taxon>
        <taxon>Apiospora</taxon>
    </lineage>
</organism>
<evidence type="ECO:0008006" key="4">
    <source>
        <dbReference type="Google" id="ProtNLM"/>
    </source>
</evidence>
<evidence type="ECO:0000313" key="2">
    <source>
        <dbReference type="EMBL" id="KAK8879924.1"/>
    </source>
</evidence>
<comment type="caution">
    <text evidence="2">The sequence shown here is derived from an EMBL/GenBank/DDBJ whole genome shotgun (WGS) entry which is preliminary data.</text>
</comment>
<evidence type="ECO:0000313" key="3">
    <source>
        <dbReference type="Proteomes" id="UP001390339"/>
    </source>
</evidence>
<feature type="region of interest" description="Disordered" evidence="1">
    <location>
        <begin position="77"/>
        <end position="105"/>
    </location>
</feature>
<sequence length="151" mass="16795">MAGYDIPDLIDDQELEDLFQDGNFANSEYSDWLNHTSFELDFGTEGVPPVPPDHYYPTAEDMDTYGNVQVENLTANGQAYPDEASPVVIPDGNDDPSSDRGSNGAVKPGFQLCCDKLHKLGQKYNRHKKLHDRPLRLCAAPNSKLLNRLEG</sequence>
<reference evidence="2 3" key="1">
    <citation type="journal article" date="2024" name="IMA Fungus">
        <title>Apiospora arundinis, a panoply of carbohydrate-active enzymes and secondary metabolites.</title>
        <authorList>
            <person name="Sorensen T."/>
            <person name="Petersen C."/>
            <person name="Muurmann A.T."/>
            <person name="Christiansen J.V."/>
            <person name="Brundto M.L."/>
            <person name="Overgaard C.K."/>
            <person name="Boysen A.T."/>
            <person name="Wollenberg R.D."/>
            <person name="Larsen T.O."/>
            <person name="Sorensen J.L."/>
            <person name="Nielsen K.L."/>
            <person name="Sondergaard T.E."/>
        </authorList>
    </citation>
    <scope>NUCLEOTIDE SEQUENCE [LARGE SCALE GENOMIC DNA]</scope>
    <source>
        <strain evidence="2 3">AAU 773</strain>
    </source>
</reference>
<protein>
    <recommendedName>
        <fullName evidence="4">C2H2-type domain-containing protein</fullName>
    </recommendedName>
</protein>
<keyword evidence="3" id="KW-1185">Reference proteome</keyword>
<gene>
    <name evidence="2" type="ORF">PGQ11_001218</name>
</gene>
<accession>A0ABR2JMH8</accession>